<dbReference type="AlphaFoldDB" id="A0A1B0C9J3"/>
<dbReference type="Gene3D" id="1.10.10.1450">
    <property type="match status" value="1"/>
</dbReference>
<evidence type="ECO:0000313" key="3">
    <source>
        <dbReference type="Proteomes" id="UP000092461"/>
    </source>
</evidence>
<dbReference type="InterPro" id="IPR052709">
    <property type="entry name" value="Transposase-MT_Hybrid"/>
</dbReference>
<dbReference type="VEuPathDB" id="VectorBase:LLONM1_010334"/>
<reference evidence="2" key="1">
    <citation type="submission" date="2020-05" db="UniProtKB">
        <authorList>
            <consortium name="EnsemblMetazoa"/>
        </authorList>
    </citation>
    <scope>IDENTIFICATION</scope>
    <source>
        <strain evidence="2">Jacobina</strain>
    </source>
</reference>
<evidence type="ECO:0000313" key="2">
    <source>
        <dbReference type="EnsemblMetazoa" id="LLOJ000615-PA"/>
    </source>
</evidence>
<dbReference type="Pfam" id="PF17906">
    <property type="entry name" value="HTH_48"/>
    <property type="match status" value="1"/>
</dbReference>
<keyword evidence="3" id="KW-1185">Reference proteome</keyword>
<dbReference type="VEuPathDB" id="VectorBase:LLOJ000615"/>
<dbReference type="Proteomes" id="UP000092461">
    <property type="component" value="Unassembled WGS sequence"/>
</dbReference>
<protein>
    <recommendedName>
        <fullName evidence="1">Mos1 transposase HTH domain-containing protein</fullName>
    </recommendedName>
</protein>
<feature type="domain" description="Mos1 transposase HTH" evidence="1">
    <location>
        <begin position="5"/>
        <end position="51"/>
    </location>
</feature>
<dbReference type="PANTHER" id="PTHR46060">
    <property type="entry name" value="MARINER MOS1 TRANSPOSASE-LIKE PROTEIN"/>
    <property type="match status" value="1"/>
</dbReference>
<dbReference type="InterPro" id="IPR041426">
    <property type="entry name" value="Mos1_HTH"/>
</dbReference>
<dbReference type="EnsemblMetazoa" id="LLOJ000615-RA">
    <property type="protein sequence ID" value="LLOJ000615-PA"/>
    <property type="gene ID" value="LLOJ000615"/>
</dbReference>
<dbReference type="PANTHER" id="PTHR46060:SF1">
    <property type="entry name" value="MARINER MOS1 TRANSPOSASE-LIKE PROTEIN"/>
    <property type="match status" value="1"/>
</dbReference>
<proteinExistence type="predicted"/>
<organism evidence="2 3">
    <name type="scientific">Lutzomyia longipalpis</name>
    <name type="common">Sand fly</name>
    <dbReference type="NCBI Taxonomy" id="7200"/>
    <lineage>
        <taxon>Eukaryota</taxon>
        <taxon>Metazoa</taxon>
        <taxon>Ecdysozoa</taxon>
        <taxon>Arthropoda</taxon>
        <taxon>Hexapoda</taxon>
        <taxon>Insecta</taxon>
        <taxon>Pterygota</taxon>
        <taxon>Neoptera</taxon>
        <taxon>Endopterygota</taxon>
        <taxon>Diptera</taxon>
        <taxon>Nematocera</taxon>
        <taxon>Psychodoidea</taxon>
        <taxon>Psychodidae</taxon>
        <taxon>Lutzomyia</taxon>
        <taxon>Lutzomyia</taxon>
    </lineage>
</organism>
<sequence length="338" mass="37436">MDKLEYRAVIKFLTKERTAPSDIHKRLQAVYGKDAPSRSTVKAWARQFRLGKQSIGDEPRSGRPVEATGDDMVLKINELITENNQLTKKQLANMLNISSERVLWILHDKLEKKMLRELEKTTIVLKCLVAKHILWAHPFCKLLFREIAQLESGFLEGCPFLVCRLGDLGSLVVTNLDVKVRLPSARRRMDLRTLDAMRGLNTLSSKCPFEPPTVTATLFPITCAQIIVIDSHCVGFTFPGIMELPGSFSGSISSPRPQRGPEPRKRISLAIFMILVAIVLRHPDTSTMASLAARASNLFGAETKGSLVSSAILAAVFSANPTRVLRPVPTAVPPRASM</sequence>
<accession>A0A1B0C9J3</accession>
<name>A0A1B0C9J3_LUTLO</name>
<evidence type="ECO:0000259" key="1">
    <source>
        <dbReference type="Pfam" id="PF17906"/>
    </source>
</evidence>
<dbReference type="EMBL" id="AJWK01002422">
    <property type="status" value="NOT_ANNOTATED_CDS"/>
    <property type="molecule type" value="Genomic_DNA"/>
</dbReference>